<dbReference type="Gene3D" id="3.90.550.10">
    <property type="entry name" value="Spore Coat Polysaccharide Biosynthesis Protein SpsA, Chain A"/>
    <property type="match status" value="1"/>
</dbReference>
<dbReference type="EC" id="2.7.7.27" evidence="5"/>
<organism evidence="5 6">
    <name type="scientific">Candidatus Ruthenibacterium avium</name>
    <dbReference type="NCBI Taxonomy" id="2838751"/>
    <lineage>
        <taxon>Bacteria</taxon>
        <taxon>Bacillati</taxon>
        <taxon>Bacillota</taxon>
        <taxon>Clostridia</taxon>
        <taxon>Eubacteriales</taxon>
        <taxon>Oscillospiraceae</taxon>
        <taxon>Ruthenibacterium</taxon>
    </lineage>
</organism>
<gene>
    <name evidence="5" type="primary">glgD</name>
    <name evidence="5" type="ORF">H9943_10005</name>
</gene>
<dbReference type="InterPro" id="IPR011832">
    <property type="entry name" value="GlgDAde_trans"/>
</dbReference>
<dbReference type="Pfam" id="PF00483">
    <property type="entry name" value="NTP_transferase"/>
    <property type="match status" value="1"/>
</dbReference>
<dbReference type="SUPFAM" id="SSF51161">
    <property type="entry name" value="Trimeric LpxA-like enzymes"/>
    <property type="match status" value="1"/>
</dbReference>
<dbReference type="SUPFAM" id="SSF53448">
    <property type="entry name" value="Nucleotide-diphospho-sugar transferases"/>
    <property type="match status" value="1"/>
</dbReference>
<dbReference type="PANTHER" id="PTHR43523:SF6">
    <property type="entry name" value="GLYCOGEN BIOSYNTHESIS PROTEIN GLGD"/>
    <property type="match status" value="1"/>
</dbReference>
<dbReference type="GO" id="GO:0005978">
    <property type="term" value="P:glycogen biosynthetic process"/>
    <property type="evidence" value="ECO:0007669"/>
    <property type="project" value="UniProtKB-KW"/>
</dbReference>
<dbReference type="PANTHER" id="PTHR43523">
    <property type="entry name" value="GLUCOSE-1-PHOSPHATE ADENYLYLTRANSFERASE-RELATED"/>
    <property type="match status" value="1"/>
</dbReference>
<evidence type="ECO:0000313" key="6">
    <source>
        <dbReference type="Proteomes" id="UP000824209"/>
    </source>
</evidence>
<dbReference type="InterPro" id="IPR029044">
    <property type="entry name" value="Nucleotide-diphossugar_trans"/>
</dbReference>
<dbReference type="CDD" id="cd04651">
    <property type="entry name" value="LbH_G1P_AT_C"/>
    <property type="match status" value="1"/>
</dbReference>
<reference evidence="5" key="1">
    <citation type="journal article" date="2021" name="PeerJ">
        <title>Extensive microbial diversity within the chicken gut microbiome revealed by metagenomics and culture.</title>
        <authorList>
            <person name="Gilroy R."/>
            <person name="Ravi A."/>
            <person name="Getino M."/>
            <person name="Pursley I."/>
            <person name="Horton D.L."/>
            <person name="Alikhan N.F."/>
            <person name="Baker D."/>
            <person name="Gharbi K."/>
            <person name="Hall N."/>
            <person name="Watson M."/>
            <person name="Adriaenssens E.M."/>
            <person name="Foster-Nyarko E."/>
            <person name="Jarju S."/>
            <person name="Secka A."/>
            <person name="Antonio M."/>
            <person name="Oren A."/>
            <person name="Chaudhuri R.R."/>
            <person name="La Ragione R."/>
            <person name="Hildebrand F."/>
            <person name="Pallen M.J."/>
        </authorList>
    </citation>
    <scope>NUCLEOTIDE SEQUENCE</scope>
    <source>
        <strain evidence="5">ChiBcec8-14828</strain>
    </source>
</reference>
<dbReference type="Gene3D" id="2.160.10.10">
    <property type="entry name" value="Hexapeptide repeat proteins"/>
    <property type="match status" value="1"/>
</dbReference>
<dbReference type="AlphaFoldDB" id="A0A9D2M4Y6"/>
<feature type="domain" description="Nucleotidyl transferase" evidence="3">
    <location>
        <begin position="29"/>
        <end position="155"/>
    </location>
</feature>
<dbReference type="NCBIfam" id="TIGR02092">
    <property type="entry name" value="glgD"/>
    <property type="match status" value="1"/>
</dbReference>
<keyword evidence="2" id="KW-0320">Glycogen biosynthesis</keyword>
<dbReference type="GO" id="GO:0008878">
    <property type="term" value="F:glucose-1-phosphate adenylyltransferase activity"/>
    <property type="evidence" value="ECO:0007669"/>
    <property type="project" value="UniProtKB-EC"/>
</dbReference>
<comment type="caution">
    <text evidence="5">The sequence shown here is derived from an EMBL/GenBank/DDBJ whole genome shotgun (WGS) entry which is preliminary data.</text>
</comment>
<dbReference type="Pfam" id="PF24894">
    <property type="entry name" value="Hexapep_GlmU"/>
    <property type="match status" value="1"/>
</dbReference>
<dbReference type="EMBL" id="DWYA01000088">
    <property type="protein sequence ID" value="HJB40711.1"/>
    <property type="molecule type" value="Genomic_DNA"/>
</dbReference>
<dbReference type="InterPro" id="IPR011831">
    <property type="entry name" value="ADP-Glc_PPase"/>
</dbReference>
<dbReference type="InterPro" id="IPR056818">
    <property type="entry name" value="GlmU/GlgC-like_hexapep"/>
</dbReference>
<dbReference type="InterPro" id="IPR005835">
    <property type="entry name" value="NTP_transferase_dom"/>
</dbReference>
<sequence length="373" mass="42408">MVNINTLGIIFPNTYDELIPDIALRRTMASVPFAGRYRMIDFSLSAMVNAGIQNVTVLAKTNYYSLMNHLGNGREWDLSRKRGGLHIVPPFAQVNQKMYHGRVEALSSILNFLESQKEKYVILSDCNIASDLDFADLIHKHVESGADVTMVYEQSEIPEALKTENYTFAVDENGRINELLINDYRQGVQNLSMNVTVIGREELISFIKDARAHNLIHFERDIIAPSLKILNVRGYEYTGYRSRIYDMRSYFNENMRLLKHENMEALFPEVRPVYTKVHDEAPVRYAMDCKVDNCMLADGCVIEGEVENCVLFRGVKISKGAKVKNSILMQGTVVEAGADVEYVITDKNVTITQDKHLIGNESFPVYVQKNTKV</sequence>
<evidence type="ECO:0000256" key="2">
    <source>
        <dbReference type="ARBA" id="ARBA00023056"/>
    </source>
</evidence>
<dbReference type="InterPro" id="IPR011004">
    <property type="entry name" value="Trimer_LpxA-like_sf"/>
</dbReference>
<comment type="similarity">
    <text evidence="1">Belongs to the bacterial/plant glucose-1-phosphate adenylyltransferase family.</text>
</comment>
<protein>
    <submittedName>
        <fullName evidence="5">Glucose-1-phosphate adenylyltransferase subunit GlgD</fullName>
        <ecNumber evidence="5">2.7.7.27</ecNumber>
    </submittedName>
</protein>
<keyword evidence="5" id="KW-0548">Nucleotidyltransferase</keyword>
<evidence type="ECO:0000313" key="5">
    <source>
        <dbReference type="EMBL" id="HJB40711.1"/>
    </source>
</evidence>
<accession>A0A9D2M4Y6</accession>
<dbReference type="Proteomes" id="UP000824209">
    <property type="component" value="Unassembled WGS sequence"/>
</dbReference>
<feature type="domain" description="Glucose-1-phosphate adenylyltransferase/Bifunctional protein GlmU-like C-terminal hexapeptide" evidence="4">
    <location>
        <begin position="289"/>
        <end position="359"/>
    </location>
</feature>
<keyword evidence="5" id="KW-0808">Transferase</keyword>
<evidence type="ECO:0000256" key="1">
    <source>
        <dbReference type="ARBA" id="ARBA00010443"/>
    </source>
</evidence>
<evidence type="ECO:0000259" key="3">
    <source>
        <dbReference type="Pfam" id="PF00483"/>
    </source>
</evidence>
<reference evidence="5" key="2">
    <citation type="submission" date="2021-04" db="EMBL/GenBank/DDBJ databases">
        <authorList>
            <person name="Gilroy R."/>
        </authorList>
    </citation>
    <scope>NUCLEOTIDE SEQUENCE</scope>
    <source>
        <strain evidence="5">ChiBcec8-14828</strain>
    </source>
</reference>
<name>A0A9D2M4Y6_9FIRM</name>
<evidence type="ECO:0000259" key="4">
    <source>
        <dbReference type="Pfam" id="PF24894"/>
    </source>
</evidence>
<proteinExistence type="inferred from homology"/>